<protein>
    <submittedName>
        <fullName evidence="1">Uncharacterized protein</fullName>
    </submittedName>
</protein>
<reference evidence="1 2" key="1">
    <citation type="submission" date="2019-03" db="EMBL/GenBank/DDBJ databases">
        <title>Draft Genome Sequence of Desulfosporosinus fructosivorans Strain 63.6F, Isolated from Marine Sediment in the Baltic Sea.</title>
        <authorList>
            <person name="Hausmann B."/>
            <person name="Vandieken V."/>
            <person name="Pjevac P."/>
            <person name="Schreck K."/>
            <person name="Herbold C.W."/>
            <person name="Loy A."/>
        </authorList>
    </citation>
    <scope>NUCLEOTIDE SEQUENCE [LARGE SCALE GENOMIC DNA]</scope>
    <source>
        <strain evidence="1 2">63.6F</strain>
    </source>
</reference>
<organism evidence="1 2">
    <name type="scientific">Desulfosporosinus fructosivorans</name>
    <dbReference type="NCBI Taxonomy" id="2018669"/>
    <lineage>
        <taxon>Bacteria</taxon>
        <taxon>Bacillati</taxon>
        <taxon>Bacillota</taxon>
        <taxon>Clostridia</taxon>
        <taxon>Eubacteriales</taxon>
        <taxon>Desulfitobacteriaceae</taxon>
        <taxon>Desulfosporosinus</taxon>
    </lineage>
</organism>
<name>A0A4Z0R2B5_9FIRM</name>
<evidence type="ECO:0000313" key="2">
    <source>
        <dbReference type="Proteomes" id="UP000298460"/>
    </source>
</evidence>
<dbReference type="RefSeq" id="WP_206752204.1">
    <property type="nucleotide sequence ID" value="NZ_SPQQ01000005.1"/>
</dbReference>
<proteinExistence type="predicted"/>
<dbReference type="AlphaFoldDB" id="A0A4Z0R2B5"/>
<dbReference type="EMBL" id="SPQQ01000005">
    <property type="protein sequence ID" value="TGE37191.1"/>
    <property type="molecule type" value="Genomic_DNA"/>
</dbReference>
<comment type="caution">
    <text evidence="1">The sequence shown here is derived from an EMBL/GenBank/DDBJ whole genome shotgun (WGS) entry which is preliminary data.</text>
</comment>
<keyword evidence="2" id="KW-1185">Reference proteome</keyword>
<dbReference type="Proteomes" id="UP000298460">
    <property type="component" value="Unassembled WGS sequence"/>
</dbReference>
<evidence type="ECO:0000313" key="1">
    <source>
        <dbReference type="EMBL" id="TGE37191.1"/>
    </source>
</evidence>
<accession>A0A4Z0R2B5</accession>
<sequence>MQYAYSNESDLASIVVGRHLGTIDEFPDLIRDKRFDEAVPVMPILVKSYDGVIGDYYIVPFVQDQKFVKITIMSFLNEGTAAIVKEEVFTPRDKLLEVDANEAVTIMKQVKGVVNVPTPRLILYKEPSDSPQAINNSKMYLEPYWEFTFADKTRSYVTQSKQVVTKVIAPWYVTYVVPKYNPQALKIEPNKLIRDDGWMLNVTKITLAASPYDKGNGNAGKFFEVYFSIENANGKEKGFIPQGGSWVEWKTL</sequence>
<gene>
    <name evidence="1" type="ORF">E4K67_15055</name>
</gene>